<gene>
    <name evidence="3" type="ORF">SAMN06296036_1417</name>
</gene>
<dbReference type="Pfam" id="PF02625">
    <property type="entry name" value="XdhC_CoxI"/>
    <property type="match status" value="1"/>
</dbReference>
<name>A0A1Y6CQQ0_9BACT</name>
<dbReference type="PANTHER" id="PTHR30388">
    <property type="entry name" value="ALDEHYDE OXIDOREDUCTASE MOLYBDENUM COFACTOR ASSEMBLY PROTEIN"/>
    <property type="match status" value="1"/>
</dbReference>
<keyword evidence="4" id="KW-1185">Reference proteome</keyword>
<feature type="domain" description="XdhC- CoxI" evidence="1">
    <location>
        <begin position="24"/>
        <end position="83"/>
    </location>
</feature>
<evidence type="ECO:0000259" key="2">
    <source>
        <dbReference type="Pfam" id="PF13478"/>
    </source>
</evidence>
<protein>
    <submittedName>
        <fullName evidence="3">XdhC and CoxI family protein</fullName>
    </submittedName>
</protein>
<dbReference type="STRING" id="1513793.SAMN06296036_1417"/>
<dbReference type="RefSeq" id="WP_159455741.1">
    <property type="nucleotide sequence ID" value="NZ_FWZT01000041.1"/>
</dbReference>
<dbReference type="InterPro" id="IPR027051">
    <property type="entry name" value="XdhC_Rossmann_dom"/>
</dbReference>
<dbReference type="EMBL" id="FWZT01000041">
    <property type="protein sequence ID" value="SMF82424.1"/>
    <property type="molecule type" value="Genomic_DNA"/>
</dbReference>
<organism evidence="3 4">
    <name type="scientific">Pseudobacteriovorax antillogorgiicola</name>
    <dbReference type="NCBI Taxonomy" id="1513793"/>
    <lineage>
        <taxon>Bacteria</taxon>
        <taxon>Pseudomonadati</taxon>
        <taxon>Bdellovibrionota</taxon>
        <taxon>Oligoflexia</taxon>
        <taxon>Oligoflexales</taxon>
        <taxon>Pseudobacteriovoracaceae</taxon>
        <taxon>Pseudobacteriovorax</taxon>
    </lineage>
</organism>
<dbReference type="InterPro" id="IPR003777">
    <property type="entry name" value="XdhC_CoxI"/>
</dbReference>
<dbReference type="InterPro" id="IPR052698">
    <property type="entry name" value="MoCofactor_Util/Proc"/>
</dbReference>
<evidence type="ECO:0000259" key="1">
    <source>
        <dbReference type="Pfam" id="PF02625"/>
    </source>
</evidence>
<dbReference type="Proteomes" id="UP000192907">
    <property type="component" value="Unassembled WGS sequence"/>
</dbReference>
<dbReference type="AlphaFoldDB" id="A0A1Y6CQQ0"/>
<dbReference type="PANTHER" id="PTHR30388:SF6">
    <property type="entry name" value="XANTHINE DEHYDROGENASE SUBUNIT A-RELATED"/>
    <property type="match status" value="1"/>
</dbReference>
<evidence type="ECO:0000313" key="4">
    <source>
        <dbReference type="Proteomes" id="UP000192907"/>
    </source>
</evidence>
<dbReference type="Pfam" id="PF13478">
    <property type="entry name" value="XdhC_C"/>
    <property type="match status" value="1"/>
</dbReference>
<accession>A0A1Y6CQQ0</accession>
<sequence length="372" mass="40891">MREIQQIKKYLAQQSQDDPSSWIVLATIVRTEGTTYRKPGAVMLLLDEVRQIGLLGGGSLEAQIHRDALKALNERQARLISFDLTDKHEALFGYATGCPGKVDILLEPFQVSSIVDDPARQAAMLGQSQGNWDWTALIWKPGGSSAQLVSRVCGGSDQTVLFGEVDQGALVTIKQAANQGHRGELQVKAESNVNILLQDVFRVPHIHIFGAGADADPLIELIVSLGWDYSIYDHRIEPEDEARFPSCSEVFNSYQVQKPVSPRSAAVLMTHNYYRDGEILSNLSSQTFDYVGLLGSRSRKLQMIEDGIWLDFHVHSPIGLPLGGRSPCAIALAIVAEIQESFFGSHGVGHEVRSKHALEKNGEEPPPMTVDI</sequence>
<evidence type="ECO:0000313" key="3">
    <source>
        <dbReference type="EMBL" id="SMF82424.1"/>
    </source>
</evidence>
<reference evidence="4" key="1">
    <citation type="submission" date="2017-04" db="EMBL/GenBank/DDBJ databases">
        <authorList>
            <person name="Varghese N."/>
            <person name="Submissions S."/>
        </authorList>
    </citation>
    <scope>NUCLEOTIDE SEQUENCE [LARGE SCALE GENOMIC DNA]</scope>
    <source>
        <strain evidence="4">RKEM611</strain>
    </source>
</reference>
<feature type="domain" description="XdhC Rossmann" evidence="2">
    <location>
        <begin position="207"/>
        <end position="338"/>
    </location>
</feature>
<proteinExistence type="predicted"/>
<dbReference type="Gene3D" id="3.40.50.720">
    <property type="entry name" value="NAD(P)-binding Rossmann-like Domain"/>
    <property type="match status" value="1"/>
</dbReference>